<keyword evidence="8 9" id="KW-0472">Membrane</keyword>
<name>A0A0B8MY02_TALPI</name>
<dbReference type="InterPro" id="IPR004853">
    <property type="entry name" value="Sugar_P_trans_dom"/>
</dbReference>
<evidence type="ECO:0000256" key="1">
    <source>
        <dbReference type="ARBA" id="ARBA00003420"/>
    </source>
</evidence>
<evidence type="ECO:0000256" key="2">
    <source>
        <dbReference type="ARBA" id="ARBA00004477"/>
    </source>
</evidence>
<feature type="transmembrane region" description="Helical" evidence="9">
    <location>
        <begin position="246"/>
        <end position="268"/>
    </location>
</feature>
<evidence type="ECO:0000256" key="9">
    <source>
        <dbReference type="SAM" id="Phobius"/>
    </source>
</evidence>
<keyword evidence="5 9" id="KW-0812">Transmembrane</keyword>
<comment type="subcellular location">
    <subcellularLocation>
        <location evidence="2">Endoplasmic reticulum membrane</location>
        <topology evidence="2">Multi-pass membrane protein</topology>
    </subcellularLocation>
</comment>
<comment type="subunit">
    <text evidence="4">Homooligomer.</text>
</comment>
<proteinExistence type="inferred from homology"/>
<feature type="transmembrane region" description="Helical" evidence="9">
    <location>
        <begin position="213"/>
        <end position="234"/>
    </location>
</feature>
<accession>A0A0B8MY02</accession>
<evidence type="ECO:0000259" key="10">
    <source>
        <dbReference type="Pfam" id="PF03151"/>
    </source>
</evidence>
<dbReference type="AlphaFoldDB" id="A0A0B8MY02"/>
<keyword evidence="7 9" id="KW-1133">Transmembrane helix</keyword>
<feature type="transmembrane region" description="Helical" evidence="9">
    <location>
        <begin position="100"/>
        <end position="122"/>
    </location>
</feature>
<protein>
    <recommendedName>
        <fullName evidence="10">Sugar phosphate transporter domain-containing protein</fullName>
    </recommendedName>
</protein>
<reference evidence="12" key="1">
    <citation type="journal article" date="2015" name="Genome Announc.">
        <title>Draft genome sequence of Talaromyces cellulolyticus strain Y-94, a source of lignocellulosic biomass-degrading enzymes.</title>
        <authorList>
            <person name="Fujii T."/>
            <person name="Koike H."/>
            <person name="Sawayama S."/>
            <person name="Yano S."/>
            <person name="Inoue H."/>
        </authorList>
    </citation>
    <scope>NUCLEOTIDE SEQUENCE [LARGE SCALE GENOMIC DNA]</scope>
    <source>
        <strain evidence="12">Y-94</strain>
    </source>
</reference>
<evidence type="ECO:0000256" key="7">
    <source>
        <dbReference type="ARBA" id="ARBA00022989"/>
    </source>
</evidence>
<evidence type="ECO:0000256" key="5">
    <source>
        <dbReference type="ARBA" id="ARBA00022692"/>
    </source>
</evidence>
<dbReference type="Proteomes" id="UP000053095">
    <property type="component" value="Unassembled WGS sequence"/>
</dbReference>
<feature type="transmembrane region" description="Helical" evidence="9">
    <location>
        <begin position="154"/>
        <end position="173"/>
    </location>
</feature>
<feature type="transmembrane region" description="Helical" evidence="9">
    <location>
        <begin position="30"/>
        <end position="51"/>
    </location>
</feature>
<feature type="transmembrane region" description="Helical" evidence="9">
    <location>
        <begin position="302"/>
        <end position="319"/>
    </location>
</feature>
<gene>
    <name evidence="11" type="ORF">TCE0_011r00595</name>
</gene>
<keyword evidence="6" id="KW-0256">Endoplasmic reticulum</keyword>
<feature type="transmembrane region" description="Helical" evidence="9">
    <location>
        <begin position="180"/>
        <end position="201"/>
    </location>
</feature>
<feature type="transmembrane region" description="Helical" evidence="9">
    <location>
        <begin position="58"/>
        <end position="80"/>
    </location>
</feature>
<evidence type="ECO:0000256" key="8">
    <source>
        <dbReference type="ARBA" id="ARBA00023136"/>
    </source>
</evidence>
<evidence type="ECO:0000256" key="3">
    <source>
        <dbReference type="ARBA" id="ARBA00010425"/>
    </source>
</evidence>
<organism evidence="11 12">
    <name type="scientific">Talaromyces pinophilus</name>
    <name type="common">Penicillium pinophilum</name>
    <dbReference type="NCBI Taxonomy" id="128442"/>
    <lineage>
        <taxon>Eukaryota</taxon>
        <taxon>Fungi</taxon>
        <taxon>Dikarya</taxon>
        <taxon>Ascomycota</taxon>
        <taxon>Pezizomycotina</taxon>
        <taxon>Eurotiomycetes</taxon>
        <taxon>Eurotiomycetidae</taxon>
        <taxon>Eurotiales</taxon>
        <taxon>Trichocomaceae</taxon>
        <taxon>Talaromyces</taxon>
        <taxon>Talaromyces sect. Talaromyces</taxon>
    </lineage>
</organism>
<dbReference type="GO" id="GO:0005789">
    <property type="term" value="C:endoplasmic reticulum membrane"/>
    <property type="evidence" value="ECO:0007669"/>
    <property type="project" value="UniProtKB-SubCell"/>
</dbReference>
<evidence type="ECO:0000313" key="12">
    <source>
        <dbReference type="Proteomes" id="UP000053095"/>
    </source>
</evidence>
<comment type="function">
    <text evidence="1">Involved in the import of GDP-mannose from the cytoplasm into the Golgi lumen.</text>
</comment>
<dbReference type="InterPro" id="IPR050186">
    <property type="entry name" value="TPT_transporter"/>
</dbReference>
<dbReference type="PANTHER" id="PTHR11132">
    <property type="entry name" value="SOLUTE CARRIER FAMILY 35"/>
    <property type="match status" value="1"/>
</dbReference>
<evidence type="ECO:0000313" key="11">
    <source>
        <dbReference type="EMBL" id="GAM33588.1"/>
    </source>
</evidence>
<sequence length="379" mass="41039">MSNKASELPTTNQGAAAAAAAKPAPALHPAVYIASWIALSSGVIIFNKWILHTAGFGFPLFLTTWHLLFATIMTQLLARFTTALDSRHKVPMNRSVYMRAIVPIGIFFSLSLIFGNLVYLYLSVSFIQMLKATNSVATLIATWALGVAPVRLETLGNVSVIVVGVVIASIGEIKFSLIGFIYQVFATVFESVRLVMVQRLLSSAEFKMDPLVSLYYFAPACFVMNGIATLFFEIPKMTMYDIYSVGVWNLVANASVAFALNVAVVFLIGKTSALVLTLSGVLKDILLVVASMVIFHDPVTPLQALGYGIALMGLVYYKLGAEGVRNFLANTRQSLRGVGIRRLVLIIVISAVVYLGFLQYTQKASVFSPALLSGIGSKN</sequence>
<feature type="transmembrane region" description="Helical" evidence="9">
    <location>
        <begin position="274"/>
        <end position="295"/>
    </location>
</feature>
<evidence type="ECO:0000256" key="4">
    <source>
        <dbReference type="ARBA" id="ARBA00011182"/>
    </source>
</evidence>
<evidence type="ECO:0000256" key="6">
    <source>
        <dbReference type="ARBA" id="ARBA00022824"/>
    </source>
</evidence>
<feature type="transmembrane region" description="Helical" evidence="9">
    <location>
        <begin position="339"/>
        <end position="358"/>
    </location>
</feature>
<dbReference type="Pfam" id="PF03151">
    <property type="entry name" value="TPT"/>
    <property type="match status" value="1"/>
</dbReference>
<feature type="domain" description="Sugar phosphate transporter" evidence="10">
    <location>
        <begin position="30"/>
        <end position="317"/>
    </location>
</feature>
<keyword evidence="12" id="KW-1185">Reference proteome</keyword>
<comment type="similarity">
    <text evidence="3">Belongs to the TPT transporter family. SLC35D subfamily.</text>
</comment>
<dbReference type="EMBL" id="DF933807">
    <property type="protein sequence ID" value="GAM33588.1"/>
    <property type="molecule type" value="Genomic_DNA"/>
</dbReference>